<accession>A0A0U1NQM3</accession>
<dbReference type="EMBL" id="CVRB01000001">
    <property type="protein sequence ID" value="CRK80334.1"/>
    <property type="molecule type" value="Genomic_DNA"/>
</dbReference>
<dbReference type="OrthoDB" id="2905981at2"/>
<evidence type="ECO:0000313" key="2">
    <source>
        <dbReference type="EMBL" id="CRK80334.1"/>
    </source>
</evidence>
<reference evidence="3" key="1">
    <citation type="submission" date="2015-05" db="EMBL/GenBank/DDBJ databases">
        <authorList>
            <person name="Urmite Genomes"/>
        </authorList>
    </citation>
    <scope>NUCLEOTIDE SEQUENCE [LARGE SCALE GENOMIC DNA]</scope>
    <source>
        <strain evidence="3">LF1</strain>
    </source>
</reference>
<organism evidence="2 3">
    <name type="scientific">Neobacillus massiliamazoniensis</name>
    <dbReference type="NCBI Taxonomy" id="1499688"/>
    <lineage>
        <taxon>Bacteria</taxon>
        <taxon>Bacillati</taxon>
        <taxon>Bacillota</taxon>
        <taxon>Bacilli</taxon>
        <taxon>Bacillales</taxon>
        <taxon>Bacillaceae</taxon>
        <taxon>Neobacillus</taxon>
    </lineage>
</organism>
<protein>
    <submittedName>
        <fullName evidence="2">Uncharacterized protein</fullName>
    </submittedName>
</protein>
<dbReference type="AlphaFoldDB" id="A0A0U1NQM3"/>
<keyword evidence="1" id="KW-0812">Transmembrane</keyword>
<keyword evidence="1" id="KW-0472">Membrane</keyword>
<name>A0A0U1NQM3_9BACI</name>
<dbReference type="RefSeq" id="WP_090629703.1">
    <property type="nucleotide sequence ID" value="NZ_CVRB01000001.1"/>
</dbReference>
<feature type="transmembrane region" description="Helical" evidence="1">
    <location>
        <begin position="59"/>
        <end position="78"/>
    </location>
</feature>
<gene>
    <name evidence="2" type="primary">yopE</name>
    <name evidence="2" type="ORF">BN000_00215</name>
</gene>
<keyword evidence="3" id="KW-1185">Reference proteome</keyword>
<evidence type="ECO:0000256" key="1">
    <source>
        <dbReference type="SAM" id="Phobius"/>
    </source>
</evidence>
<keyword evidence="1" id="KW-1133">Transmembrane helix</keyword>
<dbReference type="STRING" id="1499688.BN000_00215"/>
<dbReference type="Proteomes" id="UP000199087">
    <property type="component" value="Unassembled WGS sequence"/>
</dbReference>
<evidence type="ECO:0000313" key="3">
    <source>
        <dbReference type="Proteomes" id="UP000199087"/>
    </source>
</evidence>
<feature type="transmembrane region" description="Helical" evidence="1">
    <location>
        <begin position="7"/>
        <end position="26"/>
    </location>
</feature>
<proteinExistence type="predicted"/>
<sequence length="84" mass="9965">MLYYLGICLIIWLSVGFIFGLKFIFIDKKFTQENIEERRKNMSLDEDDDKYNLFVKNKYTFLAMTTLAGFIPLVADIYGSIKYR</sequence>